<feature type="domain" description="Prokaryotic-type class I peptide chain release factors" evidence="4">
    <location>
        <begin position="370"/>
        <end position="386"/>
    </location>
</feature>
<dbReference type="InterPro" id="IPR000352">
    <property type="entry name" value="Pep_chain_release_fac_I"/>
</dbReference>
<dbReference type="Pfam" id="PF00472">
    <property type="entry name" value="RF-1"/>
    <property type="match status" value="1"/>
</dbReference>
<gene>
    <name evidence="6" type="primary">MTRF1</name>
</gene>
<accession>A0AAJ7WW09</accession>
<dbReference type="Pfam" id="PF03462">
    <property type="entry name" value="PCRF"/>
    <property type="match status" value="1"/>
</dbReference>
<sequence length="513" mass="58077">MLVKQRTALVFKLYVIFVHGEDISSAKQAFITTTFFFINHHHRAGMPGASVRLSSRLLLCPNWSSLAPWRTKCPRLHCGLRTQPWRPLVTLDTSTVRNSSCVGLKMQTNPTGCSFTDGHLSWAIVRRYCTSRRDSLRLYLQSLQVEHVAVTEALRRHGEGTGTGGDPRTLRKRQQELAPLVAMIGCLENKQRELREVEDLLESVEAEKDRHMQALAVEEKERIQGEAGNLERKVLDLLLPQDPHDDRDVILEVTAGRTTGGDICQRFAAELFDMYQGFAKHRNWDFEIMSFALADCGGLHHASARITGDAVFRHLKFEGGTHRVQRIPQTGLSSRMERIHTGTTTVIVLPQPRDIDIKLETKDLRIDTFRAKGAGGQHVNTTDSAVRVVHLPTGLTAECQQERSQIRNKEMALQILKTKMYQQLFELEVQKRHSARRLQVGTRSQSERIRTYTLTQDRVTDHRISLTLHDVQTVLEGGPAFEGLVETLLHAADEDALDELLERAQRSTHSTGR</sequence>
<feature type="coiled-coil region" evidence="3">
    <location>
        <begin position="187"/>
        <end position="221"/>
    </location>
</feature>
<dbReference type="FunFam" id="3.30.160.20:FF:000004">
    <property type="entry name" value="Peptide chain release factor 1"/>
    <property type="match status" value="1"/>
</dbReference>
<protein>
    <submittedName>
        <fullName evidence="6">Peptide chain release factor 1, mitochondrial isoform X1</fullName>
    </submittedName>
</protein>
<keyword evidence="3" id="KW-0175">Coiled coil</keyword>
<dbReference type="GO" id="GO:0005739">
    <property type="term" value="C:mitochondrion"/>
    <property type="evidence" value="ECO:0007669"/>
    <property type="project" value="TreeGrafter"/>
</dbReference>
<evidence type="ECO:0000256" key="2">
    <source>
        <dbReference type="ARBA" id="ARBA00022917"/>
    </source>
</evidence>
<keyword evidence="2" id="KW-0648">Protein biosynthesis</keyword>
<dbReference type="Proteomes" id="UP001318040">
    <property type="component" value="Chromosome 18"/>
</dbReference>
<dbReference type="InterPro" id="IPR005139">
    <property type="entry name" value="PCRF"/>
</dbReference>
<proteinExistence type="inferred from homology"/>
<dbReference type="InterPro" id="IPR050057">
    <property type="entry name" value="Prokaryotic/Mito_RF"/>
</dbReference>
<dbReference type="Gene3D" id="6.10.140.1950">
    <property type="match status" value="1"/>
</dbReference>
<dbReference type="InterPro" id="IPR045853">
    <property type="entry name" value="Pep_chain_release_fac_I_sf"/>
</dbReference>
<evidence type="ECO:0000256" key="1">
    <source>
        <dbReference type="ARBA" id="ARBA00010835"/>
    </source>
</evidence>
<dbReference type="Gene3D" id="3.30.70.1660">
    <property type="match status" value="1"/>
</dbReference>
<dbReference type="PANTHER" id="PTHR43804:SF1">
    <property type="entry name" value="PEPTIDE CHAIN RELEASE FACTOR 1, MITOCHONDRIAL"/>
    <property type="match status" value="1"/>
</dbReference>
<dbReference type="KEGG" id="pmrn:116943496"/>
<comment type="similarity">
    <text evidence="1">Belongs to the prokaryotic/mitochondrial release factor family.</text>
</comment>
<dbReference type="GO" id="GO:0003747">
    <property type="term" value="F:translation release factor activity"/>
    <property type="evidence" value="ECO:0007669"/>
    <property type="project" value="InterPro"/>
</dbReference>
<dbReference type="AlphaFoldDB" id="A0AAJ7WW09"/>
<evidence type="ECO:0000256" key="3">
    <source>
        <dbReference type="SAM" id="Coils"/>
    </source>
</evidence>
<evidence type="ECO:0000313" key="5">
    <source>
        <dbReference type="Proteomes" id="UP001318040"/>
    </source>
</evidence>
<keyword evidence="5" id="KW-1185">Reference proteome</keyword>
<dbReference type="GO" id="GO:0070126">
    <property type="term" value="P:mitochondrial translational termination"/>
    <property type="evidence" value="ECO:0007669"/>
    <property type="project" value="TreeGrafter"/>
</dbReference>
<dbReference type="SMART" id="SM00937">
    <property type="entry name" value="PCRF"/>
    <property type="match status" value="1"/>
</dbReference>
<name>A0AAJ7WW09_PETMA</name>
<evidence type="ECO:0000259" key="4">
    <source>
        <dbReference type="PROSITE" id="PS00745"/>
    </source>
</evidence>
<dbReference type="PROSITE" id="PS00745">
    <property type="entry name" value="RF_PROK_I"/>
    <property type="match status" value="1"/>
</dbReference>
<dbReference type="RefSeq" id="XP_032812239.1">
    <property type="nucleotide sequence ID" value="XM_032956348.1"/>
</dbReference>
<dbReference type="Gene3D" id="3.30.160.20">
    <property type="match status" value="1"/>
</dbReference>
<organism evidence="5 6">
    <name type="scientific">Petromyzon marinus</name>
    <name type="common">Sea lamprey</name>
    <dbReference type="NCBI Taxonomy" id="7757"/>
    <lineage>
        <taxon>Eukaryota</taxon>
        <taxon>Metazoa</taxon>
        <taxon>Chordata</taxon>
        <taxon>Craniata</taxon>
        <taxon>Vertebrata</taxon>
        <taxon>Cyclostomata</taxon>
        <taxon>Hyperoartia</taxon>
        <taxon>Petromyzontiformes</taxon>
        <taxon>Petromyzontidae</taxon>
        <taxon>Petromyzon</taxon>
    </lineage>
</organism>
<dbReference type="PANTHER" id="PTHR43804">
    <property type="entry name" value="LD18447P"/>
    <property type="match status" value="1"/>
</dbReference>
<dbReference type="SUPFAM" id="SSF75620">
    <property type="entry name" value="Release factor"/>
    <property type="match status" value="1"/>
</dbReference>
<evidence type="ECO:0000313" key="6">
    <source>
        <dbReference type="RefSeq" id="XP_032812239.1"/>
    </source>
</evidence>
<reference evidence="6" key="1">
    <citation type="submission" date="2025-08" db="UniProtKB">
        <authorList>
            <consortium name="RefSeq"/>
        </authorList>
    </citation>
    <scope>IDENTIFICATION</scope>
    <source>
        <tissue evidence="6">Sperm</tissue>
    </source>
</reference>